<comment type="caution">
    <text evidence="1">The sequence shown here is derived from an EMBL/GenBank/DDBJ whole genome shotgun (WGS) entry which is preliminary data.</text>
</comment>
<dbReference type="EMBL" id="BAAAGX010000028">
    <property type="protein sequence ID" value="GAA0269837.1"/>
    <property type="molecule type" value="Genomic_DNA"/>
</dbReference>
<keyword evidence="1" id="KW-0489">Methyltransferase</keyword>
<reference evidence="2" key="1">
    <citation type="journal article" date="2019" name="Int. J. Syst. Evol. Microbiol.">
        <title>The Global Catalogue of Microorganisms (GCM) 10K type strain sequencing project: providing services to taxonomists for standard genome sequencing and annotation.</title>
        <authorList>
            <consortium name="The Broad Institute Genomics Platform"/>
            <consortium name="The Broad Institute Genome Sequencing Center for Infectious Disease"/>
            <person name="Wu L."/>
            <person name="Ma J."/>
        </authorList>
    </citation>
    <scope>NUCLEOTIDE SEQUENCE [LARGE SCALE GENOMIC DNA]</scope>
    <source>
        <strain evidence="2">JCM 10425</strain>
    </source>
</reference>
<dbReference type="InterPro" id="IPR006764">
    <property type="entry name" value="SAM_dep_MeTrfase_SAV2177_type"/>
</dbReference>
<dbReference type="GO" id="GO:0032259">
    <property type="term" value="P:methylation"/>
    <property type="evidence" value="ECO:0007669"/>
    <property type="project" value="UniProtKB-KW"/>
</dbReference>
<keyword evidence="1" id="KW-0808">Transferase</keyword>
<dbReference type="Gene3D" id="3.40.50.150">
    <property type="entry name" value="Vaccinia Virus protein VP39"/>
    <property type="match status" value="1"/>
</dbReference>
<dbReference type="Proteomes" id="UP001500967">
    <property type="component" value="Unassembled WGS sequence"/>
</dbReference>
<protein>
    <submittedName>
        <fullName evidence="1">SAM-dependent methyltransferase</fullName>
    </submittedName>
</protein>
<name>A0ABP3EN04_9ACTN</name>
<dbReference type="CDD" id="cd02440">
    <property type="entry name" value="AdoMet_MTases"/>
    <property type="match status" value="1"/>
</dbReference>
<evidence type="ECO:0000313" key="1">
    <source>
        <dbReference type="EMBL" id="GAA0269837.1"/>
    </source>
</evidence>
<gene>
    <name evidence="1" type="ORF">GCM10009539_66270</name>
</gene>
<dbReference type="GO" id="GO:0008168">
    <property type="term" value="F:methyltransferase activity"/>
    <property type="evidence" value="ECO:0007669"/>
    <property type="project" value="UniProtKB-KW"/>
</dbReference>
<accession>A0ABP3EN04</accession>
<dbReference type="Pfam" id="PF04672">
    <property type="entry name" value="Methyltransf_19"/>
    <property type="match status" value="1"/>
</dbReference>
<dbReference type="InterPro" id="IPR029063">
    <property type="entry name" value="SAM-dependent_MTases_sf"/>
</dbReference>
<sequence length="261" mass="27601">MEAAPPGIDTSIAHPARRYDYWLGGTDNFAVDRAAGDAIAAAYPSIRTLAVENRRFLRRAVSFLAGAAGVRQFLDIGTGIPTANNTHEVAQALAPDARVVYVDNDPIVLTHARALLRGGGTAYLEADFRTPGVILDRAASTLDFDEPIGLLLVALLHLVRDSDRPYAHVATLVEALPPGSYLVISHGTADLVPEAVRARVAAADATSPTPSQVRSKDEVAGFFAGLELVEPGIVPVSEWRPEGVPVPPPEASCYGAVARKP</sequence>
<proteinExistence type="predicted"/>
<dbReference type="SUPFAM" id="SSF53335">
    <property type="entry name" value="S-adenosyl-L-methionine-dependent methyltransferases"/>
    <property type="match status" value="1"/>
</dbReference>
<keyword evidence="2" id="KW-1185">Reference proteome</keyword>
<dbReference type="PIRSF" id="PIRSF017393">
    <property type="entry name" value="MTase_SAV2177"/>
    <property type="match status" value="1"/>
</dbReference>
<organism evidence="1 2">
    <name type="scientific">Cryptosporangium japonicum</name>
    <dbReference type="NCBI Taxonomy" id="80872"/>
    <lineage>
        <taxon>Bacteria</taxon>
        <taxon>Bacillati</taxon>
        <taxon>Actinomycetota</taxon>
        <taxon>Actinomycetes</taxon>
        <taxon>Cryptosporangiales</taxon>
        <taxon>Cryptosporangiaceae</taxon>
        <taxon>Cryptosporangium</taxon>
    </lineage>
</organism>
<evidence type="ECO:0000313" key="2">
    <source>
        <dbReference type="Proteomes" id="UP001500967"/>
    </source>
</evidence>